<dbReference type="Proteomes" id="UP000017640">
    <property type="component" value="Chromosome"/>
</dbReference>
<comment type="similarity">
    <text evidence="1">Belongs to the SecB family.</text>
</comment>
<dbReference type="RefSeq" id="WP_023368273.1">
    <property type="nucleotide sequence ID" value="NC_022664.1"/>
</dbReference>
<evidence type="ECO:0000256" key="4">
    <source>
        <dbReference type="ARBA" id="ARBA00023010"/>
    </source>
</evidence>
<name>U5T911_9GAMM</name>
<reference evidence="5 6" key="1">
    <citation type="journal article" date="2013" name="BMC Genomics">
        <title>Genomes of "Spiribacter", a streamlined, successful halophilic bacterium.</title>
        <authorList>
            <person name="Lopez-Perez M."/>
            <person name="Ghai R."/>
            <person name="Leon M.J."/>
            <person name="Rodriguez-Olmos A."/>
            <person name="Copa-Patino J.L."/>
            <person name="Soliveri J."/>
            <person name="Sanchez-Porro C."/>
            <person name="Ventosa A."/>
            <person name="Rodriguez-Valera F."/>
        </authorList>
    </citation>
    <scope>NUCLEOTIDE SEQUENCE [LARGE SCALE GENOMIC DNA]</scope>
    <source>
        <strain evidence="5 6">UAH-SP71</strain>
    </source>
</reference>
<organism evidence="5 6">
    <name type="scientific">Spiribacter curvatus</name>
    <dbReference type="NCBI Taxonomy" id="1335757"/>
    <lineage>
        <taxon>Bacteria</taxon>
        <taxon>Pseudomonadati</taxon>
        <taxon>Pseudomonadota</taxon>
        <taxon>Gammaproteobacteria</taxon>
        <taxon>Chromatiales</taxon>
        <taxon>Ectothiorhodospiraceae</taxon>
        <taxon>Spiribacter</taxon>
    </lineage>
</organism>
<evidence type="ECO:0000313" key="6">
    <source>
        <dbReference type="Proteomes" id="UP000017640"/>
    </source>
</evidence>
<evidence type="ECO:0000256" key="2">
    <source>
        <dbReference type="ARBA" id="ARBA00022448"/>
    </source>
</evidence>
<evidence type="ECO:0000313" key="5">
    <source>
        <dbReference type="EMBL" id="AGY92757.1"/>
    </source>
</evidence>
<dbReference type="EMBL" id="CP005990">
    <property type="protein sequence ID" value="AGY92757.1"/>
    <property type="molecule type" value="Genomic_DNA"/>
</dbReference>
<evidence type="ECO:0000256" key="1">
    <source>
        <dbReference type="ARBA" id="ARBA00009990"/>
    </source>
</evidence>
<sequence>MQLENYFFKRLLVDAQLPDGEDDPQFERSPAVNTEIELYPHIEDENRYQLRMTIMRDEAELGPGTYDVEVEVYGFFSVSPDWPEDERETVVRITGASILYGAAREHLLSVTARGPWPALMLPTVSFAPSAE</sequence>
<dbReference type="SUPFAM" id="SSF54611">
    <property type="entry name" value="SecB-like"/>
    <property type="match status" value="1"/>
</dbReference>
<accession>U5T911</accession>
<dbReference type="Gene3D" id="3.10.420.10">
    <property type="entry name" value="SecB-like"/>
    <property type="match status" value="1"/>
</dbReference>
<dbReference type="STRING" id="1335757.SPICUR_09180"/>
<dbReference type="InterPro" id="IPR035958">
    <property type="entry name" value="SecB-like_sf"/>
</dbReference>
<protein>
    <recommendedName>
        <fullName evidence="7">Preprotein translocase subunit SecB</fullName>
    </recommendedName>
</protein>
<dbReference type="HOGENOM" id="CLU_1926252_0_0_6"/>
<keyword evidence="4" id="KW-0811">Translocation</keyword>
<dbReference type="GO" id="GO:0015031">
    <property type="term" value="P:protein transport"/>
    <property type="evidence" value="ECO:0007669"/>
    <property type="project" value="UniProtKB-KW"/>
</dbReference>
<keyword evidence="3" id="KW-0653">Protein transport</keyword>
<proteinExistence type="inferred from homology"/>
<dbReference type="Pfam" id="PF02556">
    <property type="entry name" value="SecB"/>
    <property type="match status" value="1"/>
</dbReference>
<keyword evidence="2" id="KW-0813">Transport</keyword>
<dbReference type="InterPro" id="IPR003708">
    <property type="entry name" value="SecB"/>
</dbReference>
<dbReference type="GO" id="GO:0051262">
    <property type="term" value="P:protein tetramerization"/>
    <property type="evidence" value="ECO:0007669"/>
    <property type="project" value="InterPro"/>
</dbReference>
<keyword evidence="6" id="KW-1185">Reference proteome</keyword>
<dbReference type="AlphaFoldDB" id="U5T911"/>
<dbReference type="GO" id="GO:0051082">
    <property type="term" value="F:unfolded protein binding"/>
    <property type="evidence" value="ECO:0007669"/>
    <property type="project" value="InterPro"/>
</dbReference>
<evidence type="ECO:0008006" key="7">
    <source>
        <dbReference type="Google" id="ProtNLM"/>
    </source>
</evidence>
<dbReference type="eggNOG" id="COG1952">
    <property type="taxonomic scope" value="Bacteria"/>
</dbReference>
<dbReference type="KEGG" id="spiu:SPICUR_09180"/>
<evidence type="ECO:0000256" key="3">
    <source>
        <dbReference type="ARBA" id="ARBA00022927"/>
    </source>
</evidence>
<gene>
    <name evidence="5" type="ORF">SPICUR_09180</name>
</gene>